<feature type="region of interest" description="Disordered" evidence="1">
    <location>
        <begin position="53"/>
        <end position="120"/>
    </location>
</feature>
<feature type="compositionally biased region" description="Basic and acidic residues" evidence="1">
    <location>
        <begin position="81"/>
        <end position="100"/>
    </location>
</feature>
<evidence type="ECO:0000313" key="2">
    <source>
        <dbReference type="EMBL" id="RUS86722.1"/>
    </source>
</evidence>
<organism evidence="2 3">
    <name type="scientific">Elysia chlorotica</name>
    <name type="common">Eastern emerald elysia</name>
    <name type="synonym">Sea slug</name>
    <dbReference type="NCBI Taxonomy" id="188477"/>
    <lineage>
        <taxon>Eukaryota</taxon>
        <taxon>Metazoa</taxon>
        <taxon>Spiralia</taxon>
        <taxon>Lophotrochozoa</taxon>
        <taxon>Mollusca</taxon>
        <taxon>Gastropoda</taxon>
        <taxon>Heterobranchia</taxon>
        <taxon>Euthyneura</taxon>
        <taxon>Panpulmonata</taxon>
        <taxon>Sacoglossa</taxon>
        <taxon>Placobranchoidea</taxon>
        <taxon>Plakobranchidae</taxon>
        <taxon>Elysia</taxon>
    </lineage>
</organism>
<feature type="non-terminal residue" evidence="2">
    <location>
        <position position="1"/>
    </location>
</feature>
<evidence type="ECO:0000256" key="1">
    <source>
        <dbReference type="SAM" id="MobiDB-lite"/>
    </source>
</evidence>
<reference evidence="2 3" key="1">
    <citation type="submission" date="2019-01" db="EMBL/GenBank/DDBJ databases">
        <title>A draft genome assembly of the solar-powered sea slug Elysia chlorotica.</title>
        <authorList>
            <person name="Cai H."/>
            <person name="Li Q."/>
            <person name="Fang X."/>
            <person name="Li J."/>
            <person name="Curtis N.E."/>
            <person name="Altenburger A."/>
            <person name="Shibata T."/>
            <person name="Feng M."/>
            <person name="Maeda T."/>
            <person name="Schwartz J.A."/>
            <person name="Shigenobu S."/>
            <person name="Lundholm N."/>
            <person name="Nishiyama T."/>
            <person name="Yang H."/>
            <person name="Hasebe M."/>
            <person name="Li S."/>
            <person name="Pierce S.K."/>
            <person name="Wang J."/>
        </authorList>
    </citation>
    <scope>NUCLEOTIDE SEQUENCE [LARGE SCALE GENOMIC DNA]</scope>
    <source>
        <strain evidence="2">EC2010</strain>
        <tissue evidence="2">Whole organism of an adult</tissue>
    </source>
</reference>
<proteinExistence type="predicted"/>
<name>A0A433TYT8_ELYCH</name>
<feature type="region of interest" description="Disordered" evidence="1">
    <location>
        <begin position="144"/>
        <end position="167"/>
    </location>
</feature>
<dbReference type="Proteomes" id="UP000271974">
    <property type="component" value="Unassembled WGS sequence"/>
</dbReference>
<keyword evidence="3" id="KW-1185">Reference proteome</keyword>
<feature type="region of interest" description="Disordered" evidence="1">
    <location>
        <begin position="250"/>
        <end position="305"/>
    </location>
</feature>
<sequence>YRDQDKPSDCESSAGGDCGRSSDGSSSIICLPTLLGGSTVTVPSREASDAILLMTQPLSERSEPGAESSGPVAGNACEMPRPGREEPGRNCRHSSNDEGMARSAVPLSDPTPLNLAKAPSSPLVDVFSPETTPLIQLSASSLPKSTPMVPLEASAQPKSTPMIPLSASALPKSTPLIPLEASTPVVSLEASTLPKSTPMVALTASIPPESASAQVCHTVPMMPLEDSTPAVLEVAPSADVAHDYEALQDTDTEVDQARDRRDSDSDFVVENCSSSEEEDDDDDEDDDNDDAGRHGKGRNGTIDITWESDSSDDFCIIDPENIALIPEGFELLPDVSQRVSAF</sequence>
<gene>
    <name evidence="2" type="ORF">EGW08_005512</name>
</gene>
<evidence type="ECO:0000313" key="3">
    <source>
        <dbReference type="Proteomes" id="UP000271974"/>
    </source>
</evidence>
<feature type="compositionally biased region" description="Acidic residues" evidence="1">
    <location>
        <begin position="275"/>
        <end position="289"/>
    </location>
</feature>
<feature type="region of interest" description="Disordered" evidence="1">
    <location>
        <begin position="1"/>
        <end position="25"/>
    </location>
</feature>
<feature type="compositionally biased region" description="Low complexity" evidence="1">
    <location>
        <begin position="12"/>
        <end position="25"/>
    </location>
</feature>
<protein>
    <submittedName>
        <fullName evidence="2">Uncharacterized protein</fullName>
    </submittedName>
</protein>
<dbReference type="EMBL" id="RQTK01000130">
    <property type="protein sequence ID" value="RUS86722.1"/>
    <property type="molecule type" value="Genomic_DNA"/>
</dbReference>
<accession>A0A433TYT8</accession>
<comment type="caution">
    <text evidence="2">The sequence shown here is derived from an EMBL/GenBank/DDBJ whole genome shotgun (WGS) entry which is preliminary data.</text>
</comment>
<dbReference type="AlphaFoldDB" id="A0A433TYT8"/>
<feature type="compositionally biased region" description="Basic and acidic residues" evidence="1">
    <location>
        <begin position="255"/>
        <end position="264"/>
    </location>
</feature>